<comment type="caution">
    <text evidence="2">The sequence shown here is derived from an EMBL/GenBank/DDBJ whole genome shotgun (WGS) entry which is preliminary data.</text>
</comment>
<organism evidence="2 3">
    <name type="scientific">Microthlaspi erraticum</name>
    <dbReference type="NCBI Taxonomy" id="1685480"/>
    <lineage>
        <taxon>Eukaryota</taxon>
        <taxon>Viridiplantae</taxon>
        <taxon>Streptophyta</taxon>
        <taxon>Embryophyta</taxon>
        <taxon>Tracheophyta</taxon>
        <taxon>Spermatophyta</taxon>
        <taxon>Magnoliopsida</taxon>
        <taxon>eudicotyledons</taxon>
        <taxon>Gunneridae</taxon>
        <taxon>Pentapetalae</taxon>
        <taxon>rosids</taxon>
        <taxon>malvids</taxon>
        <taxon>Brassicales</taxon>
        <taxon>Brassicaceae</taxon>
        <taxon>Coluteocarpeae</taxon>
        <taxon>Microthlaspi</taxon>
    </lineage>
</organism>
<dbReference type="EMBL" id="CACVBM020001440">
    <property type="protein sequence ID" value="CAA7050108.1"/>
    <property type="molecule type" value="Genomic_DNA"/>
</dbReference>
<evidence type="ECO:0000313" key="2">
    <source>
        <dbReference type="EMBL" id="CAA7050108.1"/>
    </source>
</evidence>
<evidence type="ECO:0000313" key="3">
    <source>
        <dbReference type="Proteomes" id="UP000467841"/>
    </source>
</evidence>
<dbReference type="InterPro" id="IPR001810">
    <property type="entry name" value="F-box_dom"/>
</dbReference>
<dbReference type="Pfam" id="PF00646">
    <property type="entry name" value="F-box"/>
    <property type="match status" value="1"/>
</dbReference>
<name>A0A6D2KCY0_9BRAS</name>
<dbReference type="InterPro" id="IPR017451">
    <property type="entry name" value="F-box-assoc_interact_dom"/>
</dbReference>
<dbReference type="OrthoDB" id="687122at2759"/>
<dbReference type="PANTHER" id="PTHR31111:SF14">
    <property type="entry name" value="F-BOX ASSOCIATED DOMAIN-CONTAINING PROTEIN"/>
    <property type="match status" value="1"/>
</dbReference>
<protein>
    <recommendedName>
        <fullName evidence="1">F-box domain-containing protein</fullName>
    </recommendedName>
</protein>
<dbReference type="PROSITE" id="PS50181">
    <property type="entry name" value="FBOX"/>
    <property type="match status" value="1"/>
</dbReference>
<keyword evidence="3" id="KW-1185">Reference proteome</keyword>
<dbReference type="InterPro" id="IPR036047">
    <property type="entry name" value="F-box-like_dom_sf"/>
</dbReference>
<dbReference type="Proteomes" id="UP000467841">
    <property type="component" value="Unassembled WGS sequence"/>
</dbReference>
<proteinExistence type="predicted"/>
<gene>
    <name evidence="2" type="ORF">MERR_LOCUS37343</name>
</gene>
<dbReference type="SMART" id="SM00256">
    <property type="entry name" value="FBOX"/>
    <property type="match status" value="1"/>
</dbReference>
<reference evidence="2" key="1">
    <citation type="submission" date="2020-01" db="EMBL/GenBank/DDBJ databases">
        <authorList>
            <person name="Mishra B."/>
        </authorList>
    </citation>
    <scope>NUCLEOTIDE SEQUENCE [LARGE SCALE GENOMIC DNA]</scope>
</reference>
<dbReference type="InterPro" id="IPR013187">
    <property type="entry name" value="F-box-assoc_dom_typ3"/>
</dbReference>
<dbReference type="SUPFAM" id="SSF81383">
    <property type="entry name" value="F-box domain"/>
    <property type="match status" value="1"/>
</dbReference>
<dbReference type="NCBIfam" id="TIGR01640">
    <property type="entry name" value="F_box_assoc_1"/>
    <property type="match status" value="1"/>
</dbReference>
<accession>A0A6D2KCY0</accession>
<sequence>MGLSLKSKRLRQAQPEIQIPMELVTEILTSLPTKSLMRFNCVSKLLSSLIRSQYFTNRIHKFPSQRLYMCLSVRNDNRKTVILSSAPDATTTTTTPSTSFVVNHELTIPYMNLRNMQSLCGFMCEGNSYFRMPRIYNPATRQLVNLPTRYSDSRQKSRAFYYFGHDPVNNQYKVCSIEVQNPEHWVLVLKPGASWKKAAPTSFDFCPYPQPGISINGVIYYMAFADKYKYNYIVMLVSFDIGSEEFETIQMPPIEVTSDKVRLIEYDGKLTVFEHTHLMEKGKVHLWVLKDVGNKEWSRKTLVLKHSQFHLVDFDRGIGFDVKGTSQSGKVLLIPKYFCSPLHILCYDLQSNDMRKIDIKGIPEHCFSNGRYEFVDLMFMDQSESILYLET</sequence>
<dbReference type="PANTHER" id="PTHR31111">
    <property type="entry name" value="BNAA05G37150D PROTEIN-RELATED"/>
    <property type="match status" value="1"/>
</dbReference>
<dbReference type="AlphaFoldDB" id="A0A6D2KCY0"/>
<dbReference type="Pfam" id="PF08268">
    <property type="entry name" value="FBA_3"/>
    <property type="match status" value="1"/>
</dbReference>
<feature type="domain" description="F-box" evidence="1">
    <location>
        <begin position="13"/>
        <end position="59"/>
    </location>
</feature>
<evidence type="ECO:0000259" key="1">
    <source>
        <dbReference type="PROSITE" id="PS50181"/>
    </source>
</evidence>